<evidence type="ECO:0000313" key="3">
    <source>
        <dbReference type="EMBL" id="EPC01142.1"/>
    </source>
</evidence>
<dbReference type="Proteomes" id="UP000014463">
    <property type="component" value="Unassembled WGS sequence"/>
</dbReference>
<protein>
    <recommendedName>
        <fullName evidence="2">DUF302 domain-containing protein</fullName>
    </recommendedName>
</protein>
<dbReference type="STRING" id="1121939.L861_11245"/>
<evidence type="ECO:0000259" key="2">
    <source>
        <dbReference type="Pfam" id="PF03625"/>
    </source>
</evidence>
<reference evidence="3 4" key="1">
    <citation type="journal article" date="2013" name="Genome Announc.">
        <title>Draft genome sequence of the moderately halophilic gammaproteobacterium Halomonas anticariensis FP35.</title>
        <authorList>
            <person name="Tahrioui A."/>
            <person name="Quesada E."/>
            <person name="Llamas I."/>
        </authorList>
    </citation>
    <scope>NUCLEOTIDE SEQUENCE [LARGE SCALE GENOMIC DNA]</scope>
    <source>
        <strain evidence="4">DSM 16096 / CECT 5854 / LMG 22089 / FP35</strain>
    </source>
</reference>
<dbReference type="CDD" id="cd14797">
    <property type="entry name" value="DUF302"/>
    <property type="match status" value="1"/>
</dbReference>
<dbReference type="InterPro" id="IPR035923">
    <property type="entry name" value="TT1751-like_sf"/>
</dbReference>
<dbReference type="PANTHER" id="PTHR38342">
    <property type="entry name" value="SLR5037 PROTEIN"/>
    <property type="match status" value="1"/>
</dbReference>
<organism evidence="3 4">
    <name type="scientific">Litchfieldella anticariensis (strain DSM 16096 / CECT 5854 / CIP 108499 / LMG 22089 / FP35)</name>
    <name type="common">Halomonas anticariensis</name>
    <dbReference type="NCBI Taxonomy" id="1121939"/>
    <lineage>
        <taxon>Bacteria</taxon>
        <taxon>Pseudomonadati</taxon>
        <taxon>Pseudomonadota</taxon>
        <taxon>Gammaproteobacteria</taxon>
        <taxon>Oceanospirillales</taxon>
        <taxon>Halomonadaceae</taxon>
        <taxon>Litchfieldella</taxon>
    </lineage>
</organism>
<dbReference type="PANTHER" id="PTHR38342:SF2">
    <property type="entry name" value="INNER MEMBRANE OR EXPORTED"/>
    <property type="match status" value="1"/>
</dbReference>
<comment type="caution">
    <text evidence="3">The sequence shown here is derived from an EMBL/GenBank/DDBJ whole genome shotgun (WGS) entry which is preliminary data.</text>
</comment>
<feature type="signal peptide" evidence="1">
    <location>
        <begin position="1"/>
        <end position="21"/>
    </location>
</feature>
<feature type="domain" description="DUF302" evidence="2">
    <location>
        <begin position="59"/>
        <end position="120"/>
    </location>
</feature>
<dbReference type="OrthoDB" id="9799367at2"/>
<sequence length="156" mass="16691">MFKSGLMIAAMVAGLSSTAMAEGPDKGIERVTSPLGVEEVDQRLRGALEERGLTLVAVVDHTANARSVDLELPATRTFIFGNPKVGTPFMQCQGSVALDLPQKMVLREADGAIYLEWNSPRYLAERHGLEACGLPLEKVAAVLNELAREAAGEGNQ</sequence>
<dbReference type="Gene3D" id="3.30.310.70">
    <property type="entry name" value="TT1751-like domain"/>
    <property type="match status" value="1"/>
</dbReference>
<dbReference type="RefSeq" id="WP_016417832.1">
    <property type="nucleotide sequence ID" value="NZ_KE332392.1"/>
</dbReference>
<evidence type="ECO:0000313" key="4">
    <source>
        <dbReference type="Proteomes" id="UP000014463"/>
    </source>
</evidence>
<dbReference type="eggNOG" id="COG3439">
    <property type="taxonomic scope" value="Bacteria"/>
</dbReference>
<keyword evidence="4" id="KW-1185">Reference proteome</keyword>
<accession>S2KG81</accession>
<dbReference type="AlphaFoldDB" id="S2KG81"/>
<proteinExistence type="predicted"/>
<dbReference type="SUPFAM" id="SSF103247">
    <property type="entry name" value="TT1751-like"/>
    <property type="match status" value="1"/>
</dbReference>
<dbReference type="PATRIC" id="fig|1121939.11.peg.3313"/>
<evidence type="ECO:0000256" key="1">
    <source>
        <dbReference type="SAM" id="SignalP"/>
    </source>
</evidence>
<gene>
    <name evidence="3" type="ORF">L861_11245</name>
</gene>
<name>S2KG81_LITA3</name>
<dbReference type="EMBL" id="ASTJ01000036">
    <property type="protein sequence ID" value="EPC01142.1"/>
    <property type="molecule type" value="Genomic_DNA"/>
</dbReference>
<keyword evidence="1" id="KW-0732">Signal</keyword>
<dbReference type="Pfam" id="PF03625">
    <property type="entry name" value="DUF302"/>
    <property type="match status" value="1"/>
</dbReference>
<dbReference type="InterPro" id="IPR005180">
    <property type="entry name" value="DUF302"/>
</dbReference>
<feature type="chain" id="PRO_5004509984" description="DUF302 domain-containing protein" evidence="1">
    <location>
        <begin position="22"/>
        <end position="156"/>
    </location>
</feature>